<reference evidence="1 2" key="1">
    <citation type="journal article" date="2016" name="Sci. Rep.">
        <title>Metabolic traits of an uncultured archaeal lineage -MSBL1- from brine pools of the Red Sea.</title>
        <authorList>
            <person name="Mwirichia R."/>
            <person name="Alam I."/>
            <person name="Rashid M."/>
            <person name="Vinu M."/>
            <person name="Ba-Alawi W."/>
            <person name="Anthony Kamau A."/>
            <person name="Kamanda Ngugi D."/>
            <person name="Goker M."/>
            <person name="Klenk H.P."/>
            <person name="Bajic V."/>
            <person name="Stingl U."/>
        </authorList>
    </citation>
    <scope>NUCLEOTIDE SEQUENCE [LARGE SCALE GENOMIC DNA]</scope>
    <source>
        <strain evidence="1">SCGC-AAA259A05</strain>
    </source>
</reference>
<dbReference type="InterPro" id="IPR036390">
    <property type="entry name" value="WH_DNA-bd_sf"/>
</dbReference>
<evidence type="ECO:0000313" key="2">
    <source>
        <dbReference type="Proteomes" id="UP000070163"/>
    </source>
</evidence>
<organism evidence="1 2">
    <name type="scientific">candidate division MSBL1 archaeon SCGC-AAA259A05</name>
    <dbReference type="NCBI Taxonomy" id="1698259"/>
    <lineage>
        <taxon>Archaea</taxon>
        <taxon>Methanobacteriati</taxon>
        <taxon>Methanobacteriota</taxon>
        <taxon>candidate division MSBL1</taxon>
    </lineage>
</organism>
<proteinExistence type="predicted"/>
<dbReference type="SUPFAM" id="SSF46785">
    <property type="entry name" value="Winged helix' DNA-binding domain"/>
    <property type="match status" value="1"/>
</dbReference>
<comment type="caution">
    <text evidence="1">The sequence shown here is derived from an EMBL/GenBank/DDBJ whole genome shotgun (WGS) entry which is preliminary data.</text>
</comment>
<dbReference type="AlphaFoldDB" id="A0A133U560"/>
<gene>
    <name evidence="1" type="ORF">AKJ57_05480</name>
</gene>
<protein>
    <submittedName>
        <fullName evidence="1">Uncharacterized protein</fullName>
    </submittedName>
</protein>
<accession>A0A133U560</accession>
<name>A0A133U560_9EURY</name>
<sequence length="318" mass="37271">MKLKGEEYIPVRTAFEVILNWDKEKREETGENWFVRKENGEYVDRRPRVEKLYNYLKGLPQRSWKAKDRVAERKNWDDVNSFVDYLLDVKEKSKNGGIPEEMTVKIDEDNYLPFETTLCAFHSFDFSFEREEANEIIKNVLDRLLLHERRSHGGHMAYLSSLGEDVSDIENPFPDEREPEYHRGSDAPSFIELDKVGKSERELERKIPPRLSDQQKFILAKLAGGGKGGVPERYFDWITNLSYNVAEEFGNSQDKTLTERHRASFSRSLRKLKERGLIRTVVDRGRKNVVLTEKGLQVSSEIKRRVEDGRYSLEFKTL</sequence>
<dbReference type="InterPro" id="IPR036388">
    <property type="entry name" value="WH-like_DNA-bd_sf"/>
</dbReference>
<keyword evidence="2" id="KW-1185">Reference proteome</keyword>
<evidence type="ECO:0000313" key="1">
    <source>
        <dbReference type="EMBL" id="KXA89332.1"/>
    </source>
</evidence>
<dbReference type="EMBL" id="LHXJ01000084">
    <property type="protein sequence ID" value="KXA89332.1"/>
    <property type="molecule type" value="Genomic_DNA"/>
</dbReference>
<dbReference type="Gene3D" id="1.10.10.10">
    <property type="entry name" value="Winged helix-like DNA-binding domain superfamily/Winged helix DNA-binding domain"/>
    <property type="match status" value="1"/>
</dbReference>
<dbReference type="Proteomes" id="UP000070163">
    <property type="component" value="Unassembled WGS sequence"/>
</dbReference>